<reference evidence="3 4" key="2">
    <citation type="submission" date="2024-05" db="EMBL/GenBank/DDBJ databases">
        <authorList>
            <person name="Chen Y."/>
            <person name="Shah S."/>
            <person name="Dougan E. K."/>
            <person name="Thang M."/>
            <person name="Chan C."/>
        </authorList>
    </citation>
    <scope>NUCLEOTIDE SEQUENCE [LARGE SCALE GENOMIC DNA]</scope>
</reference>
<keyword evidence="1" id="KW-0732">Signal</keyword>
<dbReference type="Proteomes" id="UP001152797">
    <property type="component" value="Unassembled WGS sequence"/>
</dbReference>
<keyword evidence="4" id="KW-1185">Reference proteome</keyword>
<gene>
    <name evidence="2" type="ORF">C1SCF055_LOCUS38140</name>
</gene>
<evidence type="ECO:0000313" key="3">
    <source>
        <dbReference type="EMBL" id="CAL4800456.1"/>
    </source>
</evidence>
<dbReference type="EMBL" id="CAMXCT010005735">
    <property type="protein sequence ID" value="CAI4013144.1"/>
    <property type="molecule type" value="Genomic_DNA"/>
</dbReference>
<evidence type="ECO:0000256" key="1">
    <source>
        <dbReference type="SAM" id="SignalP"/>
    </source>
</evidence>
<dbReference type="PANTHER" id="PTHR39474">
    <property type="entry name" value="UNNAMED PRODUCT"/>
    <property type="match status" value="1"/>
</dbReference>
<proteinExistence type="predicted"/>
<organism evidence="2">
    <name type="scientific">Cladocopium goreaui</name>
    <dbReference type="NCBI Taxonomy" id="2562237"/>
    <lineage>
        <taxon>Eukaryota</taxon>
        <taxon>Sar</taxon>
        <taxon>Alveolata</taxon>
        <taxon>Dinophyceae</taxon>
        <taxon>Suessiales</taxon>
        <taxon>Symbiodiniaceae</taxon>
        <taxon>Cladocopium</taxon>
    </lineage>
</organism>
<comment type="caution">
    <text evidence="2">The sequence shown here is derived from an EMBL/GenBank/DDBJ whole genome shotgun (WGS) entry which is preliminary data.</text>
</comment>
<dbReference type="AlphaFoldDB" id="A0A9P1DQ08"/>
<dbReference type="SUPFAM" id="SSF54534">
    <property type="entry name" value="FKBP-like"/>
    <property type="match status" value="1"/>
</dbReference>
<dbReference type="EMBL" id="CAMXCT030005735">
    <property type="protein sequence ID" value="CAL4800456.1"/>
    <property type="molecule type" value="Genomic_DNA"/>
</dbReference>
<dbReference type="PANTHER" id="PTHR39474:SF1">
    <property type="entry name" value="FUNGAL SPECIFIC TRANSCRIPTION FACTOR"/>
    <property type="match status" value="1"/>
</dbReference>
<dbReference type="GO" id="GO:0003755">
    <property type="term" value="F:peptidyl-prolyl cis-trans isomerase activity"/>
    <property type="evidence" value="ECO:0007669"/>
    <property type="project" value="InterPro"/>
</dbReference>
<name>A0A9P1DQ08_9DINO</name>
<reference evidence="2" key="1">
    <citation type="submission" date="2022-10" db="EMBL/GenBank/DDBJ databases">
        <authorList>
            <person name="Chen Y."/>
            <person name="Dougan E. K."/>
            <person name="Chan C."/>
            <person name="Rhodes N."/>
            <person name="Thang M."/>
        </authorList>
    </citation>
    <scope>NUCLEOTIDE SEQUENCE</scope>
</reference>
<sequence>SFFHQMRWLHRALVSGLLNALILRSESLEDLSGDGGVLKRCLRTGTGSTLPEGESGSVVRATVRGPIAVSPSGEVLDDPGITEIILGQGQISSGLDMAIGSMREKEEALIRLSASYAPKNRISEDVTDVTFQLELLKFDLVDASSLHRGAQQAIEDLEETPSNGGDADKTVMLGGVPVKMDHLGPVILNDDGSMRRIANWREMTEHERQVALRRIGQRNQRRLAKLTADL</sequence>
<feature type="signal peptide" evidence="1">
    <location>
        <begin position="1"/>
        <end position="27"/>
    </location>
</feature>
<dbReference type="OrthoDB" id="426292at2759"/>
<dbReference type="Gene3D" id="3.10.50.40">
    <property type="match status" value="1"/>
</dbReference>
<evidence type="ECO:0000313" key="4">
    <source>
        <dbReference type="Proteomes" id="UP001152797"/>
    </source>
</evidence>
<dbReference type="InterPro" id="IPR046357">
    <property type="entry name" value="PPIase_dom_sf"/>
</dbReference>
<evidence type="ECO:0000313" key="2">
    <source>
        <dbReference type="EMBL" id="CAI4013144.1"/>
    </source>
</evidence>
<feature type="chain" id="PRO_5043271558" evidence="1">
    <location>
        <begin position="28"/>
        <end position="230"/>
    </location>
</feature>
<feature type="non-terminal residue" evidence="2">
    <location>
        <position position="1"/>
    </location>
</feature>
<protein>
    <submittedName>
        <fullName evidence="3">FK506-binding protein 59 (Peptidyl-proly l cis-trans isomerase) (PPIase) (Rotamase) (DFKBP59)</fullName>
    </submittedName>
</protein>
<keyword evidence="3" id="KW-0413">Isomerase</keyword>
<accession>A0A9P1DQ08</accession>
<dbReference type="EMBL" id="CAMXCT020005735">
    <property type="protein sequence ID" value="CAL1166519.1"/>
    <property type="molecule type" value="Genomic_DNA"/>
</dbReference>